<dbReference type="AlphaFoldDB" id="A0A1W0CGF7"/>
<keyword evidence="1" id="KW-0175">Coiled coil</keyword>
<feature type="coiled-coil region" evidence="1">
    <location>
        <begin position="489"/>
        <end position="516"/>
    </location>
</feature>
<organism evidence="3 4">
    <name type="scientific">Chromobacterium haemolyticum</name>
    <dbReference type="NCBI Taxonomy" id="394935"/>
    <lineage>
        <taxon>Bacteria</taxon>
        <taxon>Pseudomonadati</taxon>
        <taxon>Pseudomonadota</taxon>
        <taxon>Betaproteobacteria</taxon>
        <taxon>Neisseriales</taxon>
        <taxon>Chromobacteriaceae</taxon>
        <taxon>Chromobacterium</taxon>
    </lineage>
</organism>
<dbReference type="Proteomes" id="UP000192721">
    <property type="component" value="Unassembled WGS sequence"/>
</dbReference>
<dbReference type="Gene3D" id="3.40.50.300">
    <property type="entry name" value="P-loop containing nucleotide triphosphate hydrolases"/>
    <property type="match status" value="2"/>
</dbReference>
<feature type="domain" description="RecF/RecN/SMC N-terminal" evidence="2">
    <location>
        <begin position="83"/>
        <end position="704"/>
    </location>
</feature>
<dbReference type="SUPFAM" id="SSF52540">
    <property type="entry name" value="P-loop containing nucleoside triphosphate hydrolases"/>
    <property type="match status" value="1"/>
</dbReference>
<proteinExistence type="predicted"/>
<evidence type="ECO:0000313" key="4">
    <source>
        <dbReference type="Proteomes" id="UP000192721"/>
    </source>
</evidence>
<dbReference type="Pfam" id="PF02463">
    <property type="entry name" value="SMC_N"/>
    <property type="match status" value="1"/>
</dbReference>
<dbReference type="GO" id="GO:0006302">
    <property type="term" value="P:double-strand break repair"/>
    <property type="evidence" value="ECO:0007669"/>
    <property type="project" value="TreeGrafter"/>
</dbReference>
<name>A0A1W0CGF7_9NEIS</name>
<protein>
    <submittedName>
        <fullName evidence="3">ATPase</fullName>
    </submittedName>
</protein>
<reference evidence="3 4" key="1">
    <citation type="submission" date="2017-02" db="EMBL/GenBank/DDBJ databases">
        <title>Chromobacterium haemolyticum H5244.</title>
        <authorList>
            <person name="Gulvik C.A."/>
        </authorList>
    </citation>
    <scope>NUCLEOTIDE SEQUENCE [LARGE SCALE GENOMIC DNA]</scope>
    <source>
        <strain evidence="3 4">H5244</strain>
    </source>
</reference>
<dbReference type="CDD" id="cd00267">
    <property type="entry name" value="ABC_ATPase"/>
    <property type="match status" value="1"/>
</dbReference>
<gene>
    <name evidence="3" type="ORF">B0T45_19715</name>
</gene>
<sequence length="874" mass="97104">MASIHSEYQRFLIHMAQQEVHDDVRRLAHLVLNHLQPLAEVGTARRGRSTRLAPLAVAQLAQMPVEYGGEDHEPEVGQVIRRLQQLEVGPFRGFMRKETFDLRHNITLVYGAHGTGKSSFCEALEVAMLGSINEAQVKRVDQRIYCNNARLRRHVAPVLSVRGADEAQAVLPDEAEYRFCFIEKNRLDDFARIAARTPGDQRQLIATLFGVDQFSEFVRGFNPSLDQDLMLVGVQASQLAQRRLQLSNSEQMIAAYPQKISAVEGLEHALAQRMCQGMAYQACVDWLLGTPQQQGRLPFVQGQLDAVPPVVHEITRVQLQALLAEAYRVQGLWQESSDQLAARAGELSYAKLYEAVLALADGATACPACGTGLAAVTQDPFIKARAGLEQLAQLAVLQQQEADLRTQLNEAVRALWDEMRRVVAAAANVCPAELQAAGLPLLPPSAAGNWLGVWVDGERHAWNALLRITETIERFDAQAREVLTQRGALAQERDRLNQHRLEVERLRTMRMTADQELAAAHQTVTQFDDANRELIQAVAAEVPLVAHHQRIKAAYDSFLPKIQAYLAALPGVLLQGLGEQARRLYNAFNRADPPGDLLHALWLPVAENGKIEVEFVGEPGVRYDALIVFSEGHIKCLGLAILLAKNIAQGCPVVIFDDVVNAIDDDHRDGIWRTFFEDGLLDGKQVILTSHAEEFLHRIQQELGSRRAAVIKRYKFLPHQGEHELQVDSDPPTKNYVLLAQQALEADEKREALRQVRPALESLTDRLWTWLGRRTDGRIELKLGGPRSPWELNNKCTKLRSAVDRVAAQHAGASDVVAGLTRLLGVGAGSIEWGYLNSGVHDSQRDHEFDRATVRTIVESVTALDEALAVLLGR</sequence>
<dbReference type="EMBL" id="MUKV01000036">
    <property type="protein sequence ID" value="OQS33813.1"/>
    <property type="molecule type" value="Genomic_DNA"/>
</dbReference>
<dbReference type="PANTHER" id="PTHR32182:SF0">
    <property type="entry name" value="DNA REPLICATION AND REPAIR PROTEIN RECF"/>
    <property type="match status" value="1"/>
</dbReference>
<dbReference type="InterPro" id="IPR003395">
    <property type="entry name" value="RecF/RecN/SMC_N"/>
</dbReference>
<dbReference type="PANTHER" id="PTHR32182">
    <property type="entry name" value="DNA REPLICATION AND REPAIR PROTEIN RECF"/>
    <property type="match status" value="1"/>
</dbReference>
<evidence type="ECO:0000259" key="2">
    <source>
        <dbReference type="Pfam" id="PF02463"/>
    </source>
</evidence>
<accession>A0A1W0CGF7</accession>
<comment type="caution">
    <text evidence="3">The sequence shown here is derived from an EMBL/GenBank/DDBJ whole genome shotgun (WGS) entry which is preliminary data.</text>
</comment>
<evidence type="ECO:0000256" key="1">
    <source>
        <dbReference type="SAM" id="Coils"/>
    </source>
</evidence>
<dbReference type="InterPro" id="IPR027417">
    <property type="entry name" value="P-loop_NTPase"/>
</dbReference>
<dbReference type="GO" id="GO:0000731">
    <property type="term" value="P:DNA synthesis involved in DNA repair"/>
    <property type="evidence" value="ECO:0007669"/>
    <property type="project" value="TreeGrafter"/>
</dbReference>
<evidence type="ECO:0000313" key="3">
    <source>
        <dbReference type="EMBL" id="OQS33813.1"/>
    </source>
</evidence>